<dbReference type="SUPFAM" id="SSF101898">
    <property type="entry name" value="NHL repeat"/>
    <property type="match status" value="1"/>
</dbReference>
<evidence type="ECO:0000259" key="14">
    <source>
        <dbReference type="Pfam" id="PF25023"/>
    </source>
</evidence>
<dbReference type="Pfam" id="PF24329">
    <property type="entry name" value="FN-plug_TEN1-4"/>
    <property type="match status" value="1"/>
</dbReference>
<name>A0A443R9M9_9ACAR</name>
<proteinExistence type="predicted"/>
<evidence type="ECO:0000256" key="1">
    <source>
        <dbReference type="ARBA" id="ARBA00004167"/>
    </source>
</evidence>
<keyword evidence="6" id="KW-0677">Repeat</keyword>
<evidence type="ECO:0000256" key="8">
    <source>
        <dbReference type="ARBA" id="ARBA00023136"/>
    </source>
</evidence>
<dbReference type="Pfam" id="PF25021">
    <property type="entry name" value="TEN_NHL"/>
    <property type="match status" value="1"/>
</dbReference>
<gene>
    <name evidence="15" type="ORF">B4U79_07372</name>
</gene>
<evidence type="ECO:0000313" key="16">
    <source>
        <dbReference type="Proteomes" id="UP000285301"/>
    </source>
</evidence>
<dbReference type="InterPro" id="IPR057627">
    <property type="entry name" value="FN-plug_TEN1-4"/>
</dbReference>
<evidence type="ECO:0000256" key="6">
    <source>
        <dbReference type="ARBA" id="ARBA00022737"/>
    </source>
</evidence>
<sequence>RVSVIRGRVVTPDGNGLTGIRISVATDPQFGFTLTRPDGWFDILVNGGSMITLQFQRSPFHPIKRTVMVAWNEIVVIQSPIIMSAGNDEAYSVDTSLPNVEKLDKNRNVSHCFDHNYAIMKPVLFESLRPGQQRGCTDKSGVIAESQVLQETLAIPGSDLQLLYQTSGSSGYLSTINLQLTPTEIPRSLFRVHLRIVIDGNLFTKVFEADPDIKYSYAWNKRNVYRQKVYGLTTARVYVGYEYTDCTRIIWTTLTTTVRGFDMEISELGSWNLDIHHRYNFHQGVFQKGDGSAIYFKKQSRVSSTLIGDGKPRSLACGSRECDGVAKTNRLLSPLSLASGPDGSVYVGDANLVRKISADGYVYTVFKHLDKSSRSGQATTTYNYHIHLSQFDGHLYISDPERHQILRVHSVDRVDDPESNYDIFVGSGARCLPRDVYRCGDGGLAIEARLSFPKGMAFGLDGTLYFADGNAIRSVDKKSLTINTIIGDNHYHRRKQWKPIPCGKTLPVDEVKLRWPTELVIHPIDGSIYFLDDQIVFRITPDRRVMVVVGTPSYCKVKQTMNSQAAHNQQEASDVGVIVTFAFGTSGDLYIGSIAEDGSNRVSVLTNDGHIQHFMGIYKAKNSLFMNDELSAKCEIETCKDINGHNCSCSLQSGAISGLNSLTEELKDAKVLLSRDTPLSSITSITITSDGVVHVADEGTFQIISSVPFIPGPDDKLQFTIASPETDELYVFNKYGQHILTKNSLTGQTMYSFLYDVNTSFGKLSAITDSSGSKISFLRDSGNALQSVETATGQKCRVTVNAQGFLETFTDPDNFTTRFNYDLAGNGLLVSHIDSAGFTYFYEYDPSGRLMAIVKPSGARTLITFDFNEQGSSLWTEESTVDKKSSSLKLNVKVFESSAIVYYKGNEFKITADEDKSLDVLTPWREGIRWESSPHKVLLPSIPIQAGMFPVLNRQISFSILRSLSSERSLVAQKTQKLGTIHWDYNVKYAGKAIGDHKDPKSLIAVEKILYINETRFLSLEYDRNANREILYNNSRRPFLVVQYDNSSRPIQWLPTETRLPLNVIYDRYGRLSGWQQGSAVSESFLYDRNGLLSEIRYPDSTAIKYSYDEVGKTKPTKITLRSGKQYIYHYDEKSGIRKITTPRRSEHRLSLVISLGFYKLVYTPPNYSDKSNYVVYFDDQKRPIMQIYPDDLGRVLYIYNERDQLAEIVYGGGKVTRVYDTVNRSRKKSDTFSNAYSSNSDQKTESLLQNESWKEGNNEVMIKYQYSNSLITKMSLKVTATYLPVSNFEFNFDYDEFGRKRSIGAKIISSSASPSISLPALEFTYNAKTGRLEGLGNFRVHDHHDYQHHQNESLITDGTATFSKIFDSATHQMRQISLAIKDKEVYRMDLVYNANGALVTTKTFMRHLGANKVRVSNFSYDLDGQLTEVSGRDQWRFTYDENGNLVIIQYMGNRIDILYDLSDRVVNFGETPYLSDGRGFVIQRGEERFFYNVFGQLMRSTRQGRYDIRYLYDSRGRLAVRKDNYGNITQYFYGDIERPHLVTHMFNNFDSTVTTLIYDDTAMPIMAQLNHETFYIACDQIGSPLLVFDHRGEVVKEIHRGPYGHVLFDSNPTFYLPVGFKGGIPEPVTGIIHFHGNYIYDSLVGQWLTPNWAQVLMSLKEPSFLSLYRFSNNDPVNTLPTETRSSKLDLNRWIQHQGIDLTGFDIGGRKLLLNNDQEKLNRLSTPGYFSGASDYNSFDALYYVPNIISKSVVLPSMPLISAFWCNLQKNTQHFSSMSFIQKSKVKSEELLENIYSTEISTENVPFGYGITLSRVGDKAIIYAAPDVDPIRKDVFTKVFNNSYLLDVRLILGSKDNFYFIKEEVWQKTHDAGNQDMRYPMNFAYKNELMTNLNLQPDVRVHVKGAILHIRYGTTLKKEKTRVFAHAKKHAVGERWAKERDLTLSNVLSDSHSSYGQVWTEAEKELLLSTGSVPGYRGSYYHGVENYPQLVEDQSNVVFKKQQNKSSKS</sequence>
<keyword evidence="7" id="KW-1133">Transmembrane helix</keyword>
<evidence type="ECO:0000259" key="12">
    <source>
        <dbReference type="Pfam" id="PF25020"/>
    </source>
</evidence>
<evidence type="ECO:0000256" key="5">
    <source>
        <dbReference type="ARBA" id="ARBA00022692"/>
    </source>
</evidence>
<keyword evidence="8" id="KW-0472">Membrane</keyword>
<dbReference type="Pfam" id="PF25020">
    <property type="entry name" value="TTR_TEN1-4"/>
    <property type="match status" value="1"/>
</dbReference>
<evidence type="ECO:0000256" key="2">
    <source>
        <dbReference type="ARBA" id="ARBA00004236"/>
    </source>
</evidence>
<dbReference type="Pfam" id="PF25023">
    <property type="entry name" value="TEN_YD-shell"/>
    <property type="match status" value="1"/>
</dbReference>
<dbReference type="InterPro" id="IPR028916">
    <property type="entry name" value="Tox-GHH_dom"/>
</dbReference>
<dbReference type="PANTHER" id="PTHR11219:SF69">
    <property type="entry name" value="TENEURIN-A"/>
    <property type="match status" value="1"/>
</dbReference>
<accession>A0A443R9M9</accession>
<protein>
    <submittedName>
        <fullName evidence="15">N-acetylglucosamine-1-phosphodiester alpha-N-acetylglucosaminidase-like protein</fullName>
    </submittedName>
</protein>
<dbReference type="PANTHER" id="PTHR11219">
    <property type="entry name" value="TENEURIN AND N-ACETYLGLUCOSAMINE-1-PHOSPHODIESTER ALPHA-N-ACETYLGLUCOSAMINIDASE"/>
    <property type="match status" value="1"/>
</dbReference>
<feature type="domain" description="Teneurin 1-4-like FN-plug" evidence="11">
    <location>
        <begin position="177"/>
        <end position="252"/>
    </location>
</feature>
<dbReference type="Gene3D" id="2.120.10.30">
    <property type="entry name" value="TolB, C-terminal domain"/>
    <property type="match status" value="2"/>
</dbReference>
<dbReference type="SUPFAM" id="SSF49464">
    <property type="entry name" value="Carboxypeptidase regulatory domain-like"/>
    <property type="match status" value="1"/>
</dbReference>
<keyword evidence="5" id="KW-0812">Transmembrane</keyword>
<keyword evidence="9" id="KW-1015">Disulfide bond</keyword>
<dbReference type="OrthoDB" id="442731at2759"/>
<dbReference type="GO" id="GO:0008045">
    <property type="term" value="P:motor neuron axon guidance"/>
    <property type="evidence" value="ECO:0007669"/>
    <property type="project" value="TreeGrafter"/>
</dbReference>
<feature type="domain" description="Tox-GHH" evidence="10">
    <location>
        <begin position="1918"/>
        <end position="2001"/>
    </location>
</feature>
<evidence type="ECO:0000256" key="7">
    <source>
        <dbReference type="ARBA" id="ARBA00022989"/>
    </source>
</evidence>
<dbReference type="GO" id="GO:0005886">
    <property type="term" value="C:plasma membrane"/>
    <property type="evidence" value="ECO:0007669"/>
    <property type="project" value="UniProtKB-SubCell"/>
</dbReference>
<keyword evidence="3" id="KW-1003">Cell membrane</keyword>
<organism evidence="15 16">
    <name type="scientific">Dinothrombium tinctorium</name>
    <dbReference type="NCBI Taxonomy" id="1965070"/>
    <lineage>
        <taxon>Eukaryota</taxon>
        <taxon>Metazoa</taxon>
        <taxon>Ecdysozoa</taxon>
        <taxon>Arthropoda</taxon>
        <taxon>Chelicerata</taxon>
        <taxon>Arachnida</taxon>
        <taxon>Acari</taxon>
        <taxon>Acariformes</taxon>
        <taxon>Trombidiformes</taxon>
        <taxon>Prostigmata</taxon>
        <taxon>Anystina</taxon>
        <taxon>Parasitengona</taxon>
        <taxon>Trombidioidea</taxon>
        <taxon>Trombidiidae</taxon>
        <taxon>Dinothrombium</taxon>
    </lineage>
</organism>
<dbReference type="InterPro" id="IPR056822">
    <property type="entry name" value="TEN_NHL"/>
</dbReference>
<evidence type="ECO:0000256" key="3">
    <source>
        <dbReference type="ARBA" id="ARBA00022475"/>
    </source>
</evidence>
<dbReference type="InterPro" id="IPR011042">
    <property type="entry name" value="6-blade_b-propeller_TolB-like"/>
</dbReference>
<dbReference type="InterPro" id="IPR051216">
    <property type="entry name" value="Teneurin"/>
</dbReference>
<evidence type="ECO:0000259" key="11">
    <source>
        <dbReference type="Pfam" id="PF24329"/>
    </source>
</evidence>
<keyword evidence="4" id="KW-0245">EGF-like domain</keyword>
<feature type="domain" description="Teneurin TTR-like" evidence="12">
    <location>
        <begin position="1"/>
        <end position="79"/>
    </location>
</feature>
<keyword evidence="16" id="KW-1185">Reference proteome</keyword>
<feature type="domain" description="Teneurin-like YD-shell" evidence="14">
    <location>
        <begin position="718"/>
        <end position="1677"/>
    </location>
</feature>
<evidence type="ECO:0000256" key="4">
    <source>
        <dbReference type="ARBA" id="ARBA00022536"/>
    </source>
</evidence>
<evidence type="ECO:0000256" key="9">
    <source>
        <dbReference type="ARBA" id="ARBA00023157"/>
    </source>
</evidence>
<dbReference type="InterPro" id="IPR008969">
    <property type="entry name" value="CarboxyPept-like_regulatory"/>
</dbReference>
<dbReference type="STRING" id="1965070.A0A443R9M9"/>
<comment type="caution">
    <text evidence="15">The sequence shown here is derived from an EMBL/GenBank/DDBJ whole genome shotgun (WGS) entry which is preliminary data.</text>
</comment>
<dbReference type="Proteomes" id="UP000285301">
    <property type="component" value="Unassembled WGS sequence"/>
</dbReference>
<evidence type="ECO:0000313" key="15">
    <source>
        <dbReference type="EMBL" id="RWS11960.1"/>
    </source>
</evidence>
<dbReference type="InterPro" id="IPR056823">
    <property type="entry name" value="TEN-like_YD-shell"/>
</dbReference>
<evidence type="ECO:0000259" key="13">
    <source>
        <dbReference type="Pfam" id="PF25021"/>
    </source>
</evidence>
<feature type="non-terminal residue" evidence="15">
    <location>
        <position position="1"/>
    </location>
</feature>
<evidence type="ECO:0000259" key="10">
    <source>
        <dbReference type="Pfam" id="PF15636"/>
    </source>
</evidence>
<reference evidence="15 16" key="1">
    <citation type="journal article" date="2018" name="Gigascience">
        <title>Genomes of trombidid mites reveal novel predicted allergens and laterally-transferred genes associated with secondary metabolism.</title>
        <authorList>
            <person name="Dong X."/>
            <person name="Chaisiri K."/>
            <person name="Xia D."/>
            <person name="Armstrong S.D."/>
            <person name="Fang Y."/>
            <person name="Donnelly M.J."/>
            <person name="Kadowaki T."/>
            <person name="McGarry J.W."/>
            <person name="Darby A.C."/>
            <person name="Makepeace B.L."/>
        </authorList>
    </citation>
    <scope>NUCLEOTIDE SEQUENCE [LARGE SCALE GENOMIC DNA]</scope>
    <source>
        <strain evidence="15">UoL-WK</strain>
    </source>
</reference>
<feature type="domain" description="Teneurin NHL" evidence="13">
    <location>
        <begin position="302"/>
        <end position="619"/>
    </location>
</feature>
<dbReference type="Pfam" id="PF15636">
    <property type="entry name" value="Tox-GHH"/>
    <property type="match status" value="1"/>
</dbReference>
<dbReference type="EMBL" id="NCKU01001504">
    <property type="protein sequence ID" value="RWS11960.1"/>
    <property type="molecule type" value="Genomic_DNA"/>
</dbReference>
<dbReference type="InterPro" id="IPR056820">
    <property type="entry name" value="TEN_TTR-like"/>
</dbReference>
<comment type="subcellular location">
    <subcellularLocation>
        <location evidence="2">Cell membrane</location>
    </subcellularLocation>
    <subcellularLocation>
        <location evidence="1">Membrane</location>
        <topology evidence="1">Single-pass membrane protein</topology>
    </subcellularLocation>
</comment>
<dbReference type="Gene3D" id="2.180.10.10">
    <property type="entry name" value="RHS repeat-associated core"/>
    <property type="match status" value="2"/>
</dbReference>